<dbReference type="Ensembl" id="ENSNMLT00000049483.1">
    <property type="protein sequence ID" value="ENSNMLP00000044571.1"/>
    <property type="gene ID" value="ENSNMLG00000026974.1"/>
</dbReference>
<dbReference type="InterPro" id="IPR027889">
    <property type="entry name" value="CCER1"/>
</dbReference>
<evidence type="ECO:0000313" key="2">
    <source>
        <dbReference type="Ensembl" id="ENSNMLP00000044571.1"/>
    </source>
</evidence>
<reference evidence="2" key="1">
    <citation type="submission" date="2025-08" db="UniProtKB">
        <authorList>
            <consortium name="Ensembl"/>
        </authorList>
    </citation>
    <scope>IDENTIFICATION</scope>
</reference>
<sequence length="193" mass="21882">RADSRAAAAQTHAGSESDIPQRMCRAMRRTDAERRRWFRCSGKGGKGRAARGSRRCPPCVPRRHAPLRPVNVRGHSAKGMRAPENTNQFLMTEKYRLHALRSDSVDSDVDSDAERADLDAYLCAWEDAHGALLDPDTTGTEWTGNRRDRRGRERGTEGQWGEDSAQYFPSEDDLNHSDNFMDRDFAEFLESQL</sequence>
<accession>A0A8C6V4C1</accession>
<feature type="compositionally biased region" description="Basic and acidic residues" evidence="1">
    <location>
        <begin position="144"/>
        <end position="156"/>
    </location>
</feature>
<name>A0A8C6V4C1_9GOBI</name>
<organism evidence="2 3">
    <name type="scientific">Neogobius melanostomus</name>
    <name type="common">round goby</name>
    <dbReference type="NCBI Taxonomy" id="47308"/>
    <lineage>
        <taxon>Eukaryota</taxon>
        <taxon>Metazoa</taxon>
        <taxon>Chordata</taxon>
        <taxon>Craniata</taxon>
        <taxon>Vertebrata</taxon>
        <taxon>Euteleostomi</taxon>
        <taxon>Actinopterygii</taxon>
        <taxon>Neopterygii</taxon>
        <taxon>Teleostei</taxon>
        <taxon>Neoteleostei</taxon>
        <taxon>Acanthomorphata</taxon>
        <taxon>Gobiaria</taxon>
        <taxon>Gobiiformes</taxon>
        <taxon>Gobioidei</taxon>
        <taxon>Gobiidae</taxon>
        <taxon>Benthophilinae</taxon>
        <taxon>Neogobiini</taxon>
        <taxon>Neogobius</taxon>
    </lineage>
</organism>
<feature type="compositionally biased region" description="Basic residues" evidence="1">
    <location>
        <begin position="45"/>
        <end position="54"/>
    </location>
</feature>
<dbReference type="AlphaFoldDB" id="A0A8C6V4C1"/>
<proteinExistence type="predicted"/>
<reference evidence="2" key="2">
    <citation type="submission" date="2025-09" db="UniProtKB">
        <authorList>
            <consortium name="Ensembl"/>
        </authorList>
    </citation>
    <scope>IDENTIFICATION</scope>
</reference>
<evidence type="ECO:0000313" key="3">
    <source>
        <dbReference type="Proteomes" id="UP000694523"/>
    </source>
</evidence>
<protein>
    <submittedName>
        <fullName evidence="2">Uncharacterized protein</fullName>
    </submittedName>
</protein>
<keyword evidence="3" id="KW-1185">Reference proteome</keyword>
<feature type="region of interest" description="Disordered" evidence="1">
    <location>
        <begin position="134"/>
        <end position="176"/>
    </location>
</feature>
<dbReference type="Proteomes" id="UP000694523">
    <property type="component" value="Unplaced"/>
</dbReference>
<dbReference type="Pfam" id="PF15482">
    <property type="entry name" value="CCER1"/>
    <property type="match status" value="1"/>
</dbReference>
<feature type="region of interest" description="Disordered" evidence="1">
    <location>
        <begin position="40"/>
        <end position="62"/>
    </location>
</feature>
<evidence type="ECO:0000256" key="1">
    <source>
        <dbReference type="SAM" id="MobiDB-lite"/>
    </source>
</evidence>
<feature type="region of interest" description="Disordered" evidence="1">
    <location>
        <begin position="1"/>
        <end position="22"/>
    </location>
</feature>